<evidence type="ECO:0000313" key="2">
    <source>
        <dbReference type="Proteomes" id="UP000191112"/>
    </source>
</evidence>
<name>A0A1T5GRQ1_9FLAO</name>
<reference evidence="1 2" key="1">
    <citation type="submission" date="2017-02" db="EMBL/GenBank/DDBJ databases">
        <authorList>
            <person name="Peterson S.W."/>
        </authorList>
    </citation>
    <scope>NUCLEOTIDE SEQUENCE [LARGE SCALE GENOMIC DNA]</scope>
    <source>
        <strain evidence="1 2">DSM 22323</strain>
    </source>
</reference>
<dbReference type="AlphaFoldDB" id="A0A1T5GRQ1"/>
<accession>A0A1T5GRQ1</accession>
<evidence type="ECO:0000313" key="1">
    <source>
        <dbReference type="EMBL" id="SKC11122.1"/>
    </source>
</evidence>
<organism evidence="1 2">
    <name type="scientific">Soonwooa buanensis</name>
    <dbReference type="NCBI Taxonomy" id="619805"/>
    <lineage>
        <taxon>Bacteria</taxon>
        <taxon>Pseudomonadati</taxon>
        <taxon>Bacteroidota</taxon>
        <taxon>Flavobacteriia</taxon>
        <taxon>Flavobacteriales</taxon>
        <taxon>Weeksellaceae</taxon>
        <taxon>Chryseobacterium group</taxon>
        <taxon>Soonwooa</taxon>
    </lineage>
</organism>
<protein>
    <submittedName>
        <fullName evidence="1">Uncharacterized protein</fullName>
    </submittedName>
</protein>
<dbReference type="Proteomes" id="UP000191112">
    <property type="component" value="Unassembled WGS sequence"/>
</dbReference>
<dbReference type="STRING" id="619805.SAMN05660477_03096"/>
<gene>
    <name evidence="1" type="ORF">SAMN05660477_03096</name>
</gene>
<proteinExistence type="predicted"/>
<dbReference type="EMBL" id="FUYZ01000017">
    <property type="protein sequence ID" value="SKC11122.1"/>
    <property type="molecule type" value="Genomic_DNA"/>
</dbReference>
<keyword evidence="2" id="KW-1185">Reference proteome</keyword>
<sequence>MADLKIYQILQKRILKNKTKVLDTIFSKSTRTDDRNNVTD</sequence>